<comment type="caution">
    <text evidence="10">The sequence shown here is derived from an EMBL/GenBank/DDBJ whole genome shotgun (WGS) entry which is preliminary data.</text>
</comment>
<name>A0A813UAU5_9BILA</name>
<dbReference type="GO" id="GO:0045944">
    <property type="term" value="P:positive regulation of transcription by RNA polymerase II"/>
    <property type="evidence" value="ECO:0007669"/>
    <property type="project" value="TreeGrafter"/>
</dbReference>
<feature type="compositionally biased region" description="Polar residues" evidence="8">
    <location>
        <begin position="268"/>
        <end position="277"/>
    </location>
</feature>
<feature type="compositionally biased region" description="Low complexity" evidence="8">
    <location>
        <begin position="290"/>
        <end position="309"/>
    </location>
</feature>
<dbReference type="GO" id="GO:0061564">
    <property type="term" value="P:axon development"/>
    <property type="evidence" value="ECO:0007669"/>
    <property type="project" value="TreeGrafter"/>
</dbReference>
<reference evidence="10" key="1">
    <citation type="submission" date="2021-02" db="EMBL/GenBank/DDBJ databases">
        <authorList>
            <person name="Nowell W R."/>
        </authorList>
    </citation>
    <scope>NUCLEOTIDE SEQUENCE</scope>
</reference>
<keyword evidence="4" id="KW-0805">Transcription regulation</keyword>
<dbReference type="Pfam" id="PF12533">
    <property type="entry name" value="Neuro_bHLH"/>
    <property type="match status" value="1"/>
</dbReference>
<dbReference type="GO" id="GO:0070888">
    <property type="term" value="F:E-box binding"/>
    <property type="evidence" value="ECO:0007669"/>
    <property type="project" value="TreeGrafter"/>
</dbReference>
<feature type="domain" description="BHLH" evidence="9">
    <location>
        <begin position="106"/>
        <end position="158"/>
    </location>
</feature>
<dbReference type="GO" id="GO:0000981">
    <property type="term" value="F:DNA-binding transcription factor activity, RNA polymerase II-specific"/>
    <property type="evidence" value="ECO:0007669"/>
    <property type="project" value="TreeGrafter"/>
</dbReference>
<accession>A0A813UAU5</accession>
<evidence type="ECO:0000256" key="2">
    <source>
        <dbReference type="ARBA" id="ARBA00022782"/>
    </source>
</evidence>
<feature type="region of interest" description="Disordered" evidence="8">
    <location>
        <begin position="268"/>
        <end position="309"/>
    </location>
</feature>
<dbReference type="EMBL" id="CAJNOQ010000618">
    <property type="protein sequence ID" value="CAF0821143.1"/>
    <property type="molecule type" value="Genomic_DNA"/>
</dbReference>
<gene>
    <name evidence="10" type="ORF">GPM918_LOCUS4551</name>
    <name evidence="11" type="ORF">SRO942_LOCUS4552</name>
</gene>
<evidence type="ECO:0000313" key="11">
    <source>
        <dbReference type="EMBL" id="CAF3607576.1"/>
    </source>
</evidence>
<protein>
    <recommendedName>
        <fullName evidence="9">BHLH domain-containing protein</fullName>
    </recommendedName>
</protein>
<evidence type="ECO:0000256" key="3">
    <source>
        <dbReference type="ARBA" id="ARBA00022902"/>
    </source>
</evidence>
<feature type="compositionally biased region" description="Basic residues" evidence="8">
    <location>
        <begin position="84"/>
        <end position="95"/>
    </location>
</feature>
<dbReference type="Pfam" id="PF00010">
    <property type="entry name" value="HLH"/>
    <property type="match status" value="1"/>
</dbReference>
<sequence length="386" mass="44102">MPTKIPKDEEQRLLEKLEQEIQLYESMETGGKENSEMFILNKYSPTYHPVLAPQQQQNLKRTRKTLTVSPVIIDDQKSQQQMHKIPKKRGPKKKQMTPARVAKFKIRRLKANGRERDRMKGLNEQLEILRDTIPCFSLSQKLSKIETLRLAKNYIEALSEMVSSGQITDNARFAQLLCRGLSQNTMNLVAATLCLNPRLLNCHQSFDTTTPQAYNPYYPMNDDYYHHHQNNNSTLYTNDEAYMVSSLHPKVRNPLEFINLKKNKTLMSDLSPQSSDKNNSDDEQEEEDAGIGSSSSQISSSYDNTNSSADDISPIATNKFISHYSSPSTIAASTTIFNTPPINSTSHETTFLTDYYDCASDHFMVKDTSMYHHPTSMNMCYGMTQY</sequence>
<keyword evidence="6" id="KW-0804">Transcription</keyword>
<dbReference type="AlphaFoldDB" id="A0A813UAU5"/>
<dbReference type="SMART" id="SM00353">
    <property type="entry name" value="HLH"/>
    <property type="match status" value="1"/>
</dbReference>
<dbReference type="InterPro" id="IPR050359">
    <property type="entry name" value="bHLH_transcription_factors"/>
</dbReference>
<dbReference type="PANTHER" id="PTHR19290">
    <property type="entry name" value="BASIC HELIX-LOOP-HELIX PROTEIN NEUROGENIN-RELATED"/>
    <property type="match status" value="1"/>
</dbReference>
<dbReference type="EMBL" id="CAJOBC010000618">
    <property type="protein sequence ID" value="CAF3607576.1"/>
    <property type="molecule type" value="Genomic_DNA"/>
</dbReference>
<evidence type="ECO:0000256" key="4">
    <source>
        <dbReference type="ARBA" id="ARBA00023015"/>
    </source>
</evidence>
<feature type="region of interest" description="Disordered" evidence="8">
    <location>
        <begin position="77"/>
        <end position="98"/>
    </location>
</feature>
<dbReference type="SUPFAM" id="SSF47459">
    <property type="entry name" value="HLH, helix-loop-helix DNA-binding domain"/>
    <property type="match status" value="1"/>
</dbReference>
<dbReference type="GO" id="GO:0046983">
    <property type="term" value="F:protein dimerization activity"/>
    <property type="evidence" value="ECO:0007669"/>
    <property type="project" value="InterPro"/>
</dbReference>
<dbReference type="GO" id="GO:0007423">
    <property type="term" value="P:sensory organ development"/>
    <property type="evidence" value="ECO:0007669"/>
    <property type="project" value="TreeGrafter"/>
</dbReference>
<dbReference type="Gene3D" id="4.10.280.10">
    <property type="entry name" value="Helix-loop-helix DNA-binding domain"/>
    <property type="match status" value="1"/>
</dbReference>
<dbReference type="InterPro" id="IPR036638">
    <property type="entry name" value="HLH_DNA-bd_sf"/>
</dbReference>
<evidence type="ECO:0000259" key="9">
    <source>
        <dbReference type="PROSITE" id="PS50888"/>
    </source>
</evidence>
<keyword evidence="1" id="KW-0217">Developmental protein</keyword>
<dbReference type="PROSITE" id="PS50888">
    <property type="entry name" value="BHLH"/>
    <property type="match status" value="1"/>
</dbReference>
<evidence type="ECO:0000313" key="10">
    <source>
        <dbReference type="EMBL" id="CAF0821143.1"/>
    </source>
</evidence>
<evidence type="ECO:0000256" key="1">
    <source>
        <dbReference type="ARBA" id="ARBA00022473"/>
    </source>
</evidence>
<dbReference type="InterPro" id="IPR011598">
    <property type="entry name" value="bHLH_dom"/>
</dbReference>
<keyword evidence="2" id="KW-0221">Differentiation</keyword>
<evidence type="ECO:0000313" key="12">
    <source>
        <dbReference type="Proteomes" id="UP000663829"/>
    </source>
</evidence>
<evidence type="ECO:0000256" key="5">
    <source>
        <dbReference type="ARBA" id="ARBA00023125"/>
    </source>
</evidence>
<keyword evidence="12" id="KW-1185">Reference proteome</keyword>
<organism evidence="10 12">
    <name type="scientific">Didymodactylos carnosus</name>
    <dbReference type="NCBI Taxonomy" id="1234261"/>
    <lineage>
        <taxon>Eukaryota</taxon>
        <taxon>Metazoa</taxon>
        <taxon>Spiralia</taxon>
        <taxon>Gnathifera</taxon>
        <taxon>Rotifera</taxon>
        <taxon>Eurotatoria</taxon>
        <taxon>Bdelloidea</taxon>
        <taxon>Philodinida</taxon>
        <taxon>Philodinidae</taxon>
        <taxon>Didymodactylos</taxon>
    </lineage>
</organism>
<proteinExistence type="predicted"/>
<evidence type="ECO:0000256" key="6">
    <source>
        <dbReference type="ARBA" id="ARBA00023163"/>
    </source>
</evidence>
<dbReference type="Proteomes" id="UP000681722">
    <property type="component" value="Unassembled WGS sequence"/>
</dbReference>
<dbReference type="InterPro" id="IPR022575">
    <property type="entry name" value="NeuroD_DUF"/>
</dbReference>
<evidence type="ECO:0000256" key="7">
    <source>
        <dbReference type="ARBA" id="ARBA00023242"/>
    </source>
</evidence>
<keyword evidence="5" id="KW-0238">DNA-binding</keyword>
<dbReference type="PANTHER" id="PTHR19290:SF134">
    <property type="entry name" value="NEUROGENIC DIFFERENTIATION FACTOR 1"/>
    <property type="match status" value="1"/>
</dbReference>
<dbReference type="Proteomes" id="UP000663829">
    <property type="component" value="Unassembled WGS sequence"/>
</dbReference>
<evidence type="ECO:0000256" key="8">
    <source>
        <dbReference type="SAM" id="MobiDB-lite"/>
    </source>
</evidence>
<dbReference type="GO" id="GO:0005634">
    <property type="term" value="C:nucleus"/>
    <property type="evidence" value="ECO:0007669"/>
    <property type="project" value="TreeGrafter"/>
</dbReference>
<dbReference type="OrthoDB" id="10039134at2759"/>
<keyword evidence="7" id="KW-0539">Nucleus</keyword>
<keyword evidence="3" id="KW-0524">Neurogenesis</keyword>